<protein>
    <submittedName>
        <fullName evidence="10">Myb proto-oncogene protein</fullName>
    </submittedName>
</protein>
<keyword evidence="11" id="KW-1185">Reference proteome</keyword>
<evidence type="ECO:0000256" key="5">
    <source>
        <dbReference type="ARBA" id="ARBA00023163"/>
    </source>
</evidence>
<dbReference type="PROSITE" id="PS50090">
    <property type="entry name" value="MYB_LIKE"/>
    <property type="match status" value="2"/>
</dbReference>
<evidence type="ECO:0000259" key="9">
    <source>
        <dbReference type="PROSITE" id="PS51294"/>
    </source>
</evidence>
<comment type="subcellular location">
    <subcellularLocation>
        <location evidence="1">Nucleus</location>
    </subcellularLocation>
</comment>
<dbReference type="InterPro" id="IPR017930">
    <property type="entry name" value="Myb_dom"/>
</dbReference>
<evidence type="ECO:0000256" key="6">
    <source>
        <dbReference type="ARBA" id="ARBA00023242"/>
    </source>
</evidence>
<reference evidence="10 11" key="1">
    <citation type="submission" date="2019-04" db="EMBL/GenBank/DDBJ databases">
        <title>An improved genome assembly and genetic linkage map for asparagus bean, Vigna unguiculata ssp. sesquipedialis.</title>
        <authorList>
            <person name="Xia Q."/>
            <person name="Zhang R."/>
            <person name="Dong Y."/>
        </authorList>
    </citation>
    <scope>NUCLEOTIDE SEQUENCE [LARGE SCALE GENOMIC DNA]</scope>
    <source>
        <tissue evidence="10">Leaf</tissue>
    </source>
</reference>
<dbReference type="GO" id="GO:0003677">
    <property type="term" value="F:DNA binding"/>
    <property type="evidence" value="ECO:0007669"/>
    <property type="project" value="UniProtKB-KW"/>
</dbReference>
<name>A0A4D6MJ28_VIGUN</name>
<evidence type="ECO:0000313" key="10">
    <source>
        <dbReference type="EMBL" id="QCE01550.1"/>
    </source>
</evidence>
<feature type="region of interest" description="Disordered" evidence="7">
    <location>
        <begin position="1"/>
        <end position="25"/>
    </location>
</feature>
<dbReference type="Gene3D" id="1.10.10.60">
    <property type="entry name" value="Homeodomain-like"/>
    <property type="match status" value="2"/>
</dbReference>
<evidence type="ECO:0000256" key="7">
    <source>
        <dbReference type="SAM" id="MobiDB-lite"/>
    </source>
</evidence>
<dbReference type="AlphaFoldDB" id="A0A4D6MJ28"/>
<dbReference type="Proteomes" id="UP000501690">
    <property type="component" value="Linkage Group LG7"/>
</dbReference>
<evidence type="ECO:0000259" key="8">
    <source>
        <dbReference type="PROSITE" id="PS50090"/>
    </source>
</evidence>
<dbReference type="PANTHER" id="PTHR47995:SF18">
    <property type="entry name" value="TRANSCRIPTION FACTOR MYB65"/>
    <property type="match status" value="1"/>
</dbReference>
<dbReference type="CDD" id="cd00167">
    <property type="entry name" value="SANT"/>
    <property type="match status" value="2"/>
</dbReference>
<accession>A0A4D6MJ28</accession>
<dbReference type="PANTHER" id="PTHR47995">
    <property type="entry name" value="TRANSCRIPTION FACTOR MYB33-RELATED"/>
    <property type="match status" value="1"/>
</dbReference>
<keyword evidence="5" id="KW-0804">Transcription</keyword>
<dbReference type="PROSITE" id="PS51294">
    <property type="entry name" value="HTH_MYB"/>
    <property type="match status" value="2"/>
</dbReference>
<evidence type="ECO:0000256" key="3">
    <source>
        <dbReference type="ARBA" id="ARBA00023015"/>
    </source>
</evidence>
<dbReference type="GO" id="GO:0005634">
    <property type="term" value="C:nucleus"/>
    <property type="evidence" value="ECO:0007669"/>
    <property type="project" value="UniProtKB-SubCell"/>
</dbReference>
<evidence type="ECO:0000256" key="2">
    <source>
        <dbReference type="ARBA" id="ARBA00022737"/>
    </source>
</evidence>
<keyword evidence="3" id="KW-0805">Transcription regulation</keyword>
<dbReference type="InterPro" id="IPR009057">
    <property type="entry name" value="Homeodomain-like_sf"/>
</dbReference>
<sequence>MSSFSSGEDRSNDNQSSENNLKKGPWTAEEDAILAAYVTRHGPGNWNIVQQNTGLLRCGKSCRLRWTNHLRPDLRRGAFSKEEQNKVIQLHALMGNKWAKMAQEIPGRTDNEIKNFWNTRLKKRRRIGLELYPDGIKKPVVNAHNSETNLVSYTHRDSQVGTSSGHAVFNNLGNTQNQPLCVQPISMVREDMKPCVVPQEMQRQEQKVGTSFGHAVFNNSGNTQNQPLCVQPFSMVRQDMKPCVVPQEMQRQELKVELREELQLSEAGTSSSVQHVVFNNPSNTTPNQPLCVQPVSTLHEDMKLLSVKPEEMHDVPQELQPREACTSSCVPRVVFNNSSNSQNQPLYAQPISMVPEERQPFEVPEQQHMSEVPDQQRQFYEVPEQLQLDKLPGGCMYDNYACSGGPSSVSALPPLPPSCDDLAFDESMILRDNSEFVTNPCYEPRSPRSNGYLESIFYLPKVPQEKPDDFSMLEELNLGNTRENSEQRKPEKEEDEVGYGDLIWIQKHDDGPYNEKVGIVHPFLKP</sequence>
<feature type="domain" description="HTH myb-type" evidence="9">
    <location>
        <begin position="71"/>
        <end position="125"/>
    </location>
</feature>
<dbReference type="SUPFAM" id="SSF46689">
    <property type="entry name" value="Homeodomain-like"/>
    <property type="match status" value="1"/>
</dbReference>
<keyword evidence="4" id="KW-0238">DNA-binding</keyword>
<dbReference type="InterPro" id="IPR001005">
    <property type="entry name" value="SANT/Myb"/>
</dbReference>
<keyword evidence="6" id="KW-0539">Nucleus</keyword>
<dbReference type="Pfam" id="PF00249">
    <property type="entry name" value="Myb_DNA-binding"/>
    <property type="match status" value="2"/>
</dbReference>
<evidence type="ECO:0000256" key="1">
    <source>
        <dbReference type="ARBA" id="ARBA00004123"/>
    </source>
</evidence>
<dbReference type="FunFam" id="1.10.10.60:FF:000001">
    <property type="entry name" value="MYB-related transcription factor"/>
    <property type="match status" value="1"/>
</dbReference>
<feature type="domain" description="Myb-like" evidence="8">
    <location>
        <begin position="71"/>
        <end position="121"/>
    </location>
</feature>
<dbReference type="EMBL" id="CP039351">
    <property type="protein sequence ID" value="QCE01550.1"/>
    <property type="molecule type" value="Genomic_DNA"/>
</dbReference>
<gene>
    <name evidence="10" type="ORF">DEO72_LG7g2848</name>
</gene>
<evidence type="ECO:0000256" key="4">
    <source>
        <dbReference type="ARBA" id="ARBA00023125"/>
    </source>
</evidence>
<evidence type="ECO:0000313" key="11">
    <source>
        <dbReference type="Proteomes" id="UP000501690"/>
    </source>
</evidence>
<dbReference type="SMART" id="SM00717">
    <property type="entry name" value="SANT"/>
    <property type="match status" value="2"/>
</dbReference>
<keyword evidence="2" id="KW-0677">Repeat</keyword>
<organism evidence="10 11">
    <name type="scientific">Vigna unguiculata</name>
    <name type="common">Cowpea</name>
    <dbReference type="NCBI Taxonomy" id="3917"/>
    <lineage>
        <taxon>Eukaryota</taxon>
        <taxon>Viridiplantae</taxon>
        <taxon>Streptophyta</taxon>
        <taxon>Embryophyta</taxon>
        <taxon>Tracheophyta</taxon>
        <taxon>Spermatophyta</taxon>
        <taxon>Magnoliopsida</taxon>
        <taxon>eudicotyledons</taxon>
        <taxon>Gunneridae</taxon>
        <taxon>Pentapetalae</taxon>
        <taxon>rosids</taxon>
        <taxon>fabids</taxon>
        <taxon>Fabales</taxon>
        <taxon>Fabaceae</taxon>
        <taxon>Papilionoideae</taxon>
        <taxon>50 kb inversion clade</taxon>
        <taxon>NPAAA clade</taxon>
        <taxon>indigoferoid/millettioid clade</taxon>
        <taxon>Phaseoleae</taxon>
        <taxon>Vigna</taxon>
    </lineage>
</organism>
<feature type="domain" description="Myb-like" evidence="8">
    <location>
        <begin position="18"/>
        <end position="70"/>
    </location>
</feature>
<feature type="domain" description="HTH myb-type" evidence="9">
    <location>
        <begin position="18"/>
        <end position="70"/>
    </location>
</feature>
<proteinExistence type="predicted"/>